<evidence type="ECO:0000313" key="9">
    <source>
        <dbReference type="Proteomes" id="UP000033651"/>
    </source>
</evidence>
<dbReference type="PANTHER" id="PTHR43065">
    <property type="entry name" value="SENSOR HISTIDINE KINASE"/>
    <property type="match status" value="1"/>
</dbReference>
<name>A0A0F3KME1_9GAMM</name>
<dbReference type="SUPFAM" id="SSF47384">
    <property type="entry name" value="Homodimeric domain of signal transducing histidine kinase"/>
    <property type="match status" value="1"/>
</dbReference>
<proteinExistence type="predicted"/>
<evidence type="ECO:0000259" key="6">
    <source>
        <dbReference type="PROSITE" id="PS50110"/>
    </source>
</evidence>
<keyword evidence="9" id="KW-1185">Reference proteome</keyword>
<protein>
    <recommendedName>
        <fullName evidence="2">histidine kinase</fullName>
        <ecNumber evidence="2">2.7.13.3</ecNumber>
    </recommendedName>
</protein>
<dbReference type="EC" id="2.7.13.3" evidence="2"/>
<dbReference type="NCBIfam" id="TIGR00229">
    <property type="entry name" value="sensory_box"/>
    <property type="match status" value="2"/>
</dbReference>
<dbReference type="InterPro" id="IPR036097">
    <property type="entry name" value="HisK_dim/P_sf"/>
</dbReference>
<dbReference type="InterPro" id="IPR013656">
    <property type="entry name" value="PAS_4"/>
</dbReference>
<dbReference type="SUPFAM" id="SSF52172">
    <property type="entry name" value="CheY-like"/>
    <property type="match status" value="2"/>
</dbReference>
<evidence type="ECO:0000259" key="5">
    <source>
        <dbReference type="PROSITE" id="PS50109"/>
    </source>
</evidence>
<comment type="catalytic activity">
    <reaction evidence="1">
        <text>ATP + protein L-histidine = ADP + protein N-phospho-L-histidine.</text>
        <dbReference type="EC" id="2.7.13.3"/>
    </reaction>
</comment>
<dbReference type="Pfam" id="PF02518">
    <property type="entry name" value="HATPase_c"/>
    <property type="match status" value="1"/>
</dbReference>
<evidence type="ECO:0000256" key="4">
    <source>
        <dbReference type="PROSITE-ProRule" id="PRU00169"/>
    </source>
</evidence>
<dbReference type="EMBL" id="JZRB01000029">
    <property type="protein sequence ID" value="KJV31279.1"/>
    <property type="molecule type" value="Genomic_DNA"/>
</dbReference>
<keyword evidence="3 4" id="KW-0597">Phosphoprotein</keyword>
<accession>A0A0F3KME1</accession>
<reference evidence="8 9" key="1">
    <citation type="submission" date="2015-03" db="EMBL/GenBank/DDBJ databases">
        <title>Draft genome sequence of Luteibacter yeojuensis strain SU11.</title>
        <authorList>
            <person name="Sulaiman J."/>
            <person name="Priya K."/>
            <person name="Chan K.-G."/>
        </authorList>
    </citation>
    <scope>NUCLEOTIDE SEQUENCE [LARGE SCALE GENOMIC DNA]</scope>
    <source>
        <strain evidence="8 9">SU11</strain>
    </source>
</reference>
<feature type="modified residue" description="4-aspartylphosphate" evidence="4">
    <location>
        <position position="727"/>
    </location>
</feature>
<dbReference type="SUPFAM" id="SSF55785">
    <property type="entry name" value="PYP-like sensor domain (PAS domain)"/>
    <property type="match status" value="2"/>
</dbReference>
<dbReference type="InterPro" id="IPR003594">
    <property type="entry name" value="HATPase_dom"/>
</dbReference>
<dbReference type="GO" id="GO:0000155">
    <property type="term" value="F:phosphorelay sensor kinase activity"/>
    <property type="evidence" value="ECO:0007669"/>
    <property type="project" value="InterPro"/>
</dbReference>
<dbReference type="SMART" id="SM00448">
    <property type="entry name" value="REC"/>
    <property type="match status" value="2"/>
</dbReference>
<dbReference type="InterPro" id="IPR011006">
    <property type="entry name" value="CheY-like_superfamily"/>
</dbReference>
<dbReference type="RefSeq" id="WP_045830140.1">
    <property type="nucleotide sequence ID" value="NZ_JZRB01000029.1"/>
</dbReference>
<evidence type="ECO:0000313" key="8">
    <source>
        <dbReference type="EMBL" id="KJV31279.1"/>
    </source>
</evidence>
<feature type="modified residue" description="4-aspartylphosphate" evidence="4">
    <location>
        <position position="61"/>
    </location>
</feature>
<dbReference type="SMART" id="SM00388">
    <property type="entry name" value="HisKA"/>
    <property type="match status" value="1"/>
</dbReference>
<dbReference type="AlphaFoldDB" id="A0A0F3KME1"/>
<dbReference type="PROSITE" id="PS50110">
    <property type="entry name" value="RESPONSE_REGULATORY"/>
    <property type="match status" value="2"/>
</dbReference>
<organism evidence="8 9">
    <name type="scientific">Luteibacter yeojuensis</name>
    <dbReference type="NCBI Taxonomy" id="345309"/>
    <lineage>
        <taxon>Bacteria</taxon>
        <taxon>Pseudomonadati</taxon>
        <taxon>Pseudomonadota</taxon>
        <taxon>Gammaproteobacteria</taxon>
        <taxon>Lysobacterales</taxon>
        <taxon>Rhodanobacteraceae</taxon>
        <taxon>Luteibacter</taxon>
    </lineage>
</organism>
<dbReference type="InterPro" id="IPR004358">
    <property type="entry name" value="Sig_transdc_His_kin-like_C"/>
</dbReference>
<dbReference type="PROSITE" id="PS50113">
    <property type="entry name" value="PAC"/>
    <property type="match status" value="1"/>
</dbReference>
<dbReference type="Proteomes" id="UP000033651">
    <property type="component" value="Unassembled WGS sequence"/>
</dbReference>
<gene>
    <name evidence="8" type="ORF">VI08_13540</name>
</gene>
<dbReference type="Gene3D" id="3.30.450.20">
    <property type="entry name" value="PAS domain"/>
    <property type="match status" value="2"/>
</dbReference>
<dbReference type="PROSITE" id="PS50109">
    <property type="entry name" value="HIS_KIN"/>
    <property type="match status" value="1"/>
</dbReference>
<dbReference type="Gene3D" id="1.10.287.130">
    <property type="match status" value="1"/>
</dbReference>
<comment type="caution">
    <text evidence="8">The sequence shown here is derived from an EMBL/GenBank/DDBJ whole genome shotgun (WGS) entry which is preliminary data.</text>
</comment>
<dbReference type="PRINTS" id="PR00344">
    <property type="entry name" value="BCTRLSENSOR"/>
</dbReference>
<feature type="domain" description="PAC" evidence="7">
    <location>
        <begin position="216"/>
        <end position="269"/>
    </location>
</feature>
<dbReference type="InterPro" id="IPR003661">
    <property type="entry name" value="HisK_dim/P_dom"/>
</dbReference>
<dbReference type="InterPro" id="IPR035965">
    <property type="entry name" value="PAS-like_dom_sf"/>
</dbReference>
<evidence type="ECO:0000256" key="1">
    <source>
        <dbReference type="ARBA" id="ARBA00000085"/>
    </source>
</evidence>
<feature type="domain" description="Response regulatory" evidence="6">
    <location>
        <begin position="676"/>
        <end position="791"/>
    </location>
</feature>
<dbReference type="Pfam" id="PF08448">
    <property type="entry name" value="PAS_4"/>
    <property type="match status" value="2"/>
</dbReference>
<dbReference type="Gene3D" id="3.40.50.2300">
    <property type="match status" value="2"/>
</dbReference>
<feature type="domain" description="Histidine kinase" evidence="5">
    <location>
        <begin position="428"/>
        <end position="654"/>
    </location>
</feature>
<dbReference type="SMART" id="SM00387">
    <property type="entry name" value="HATPase_c"/>
    <property type="match status" value="1"/>
</dbReference>
<dbReference type="OrthoDB" id="9770473at2"/>
<evidence type="ECO:0000259" key="7">
    <source>
        <dbReference type="PROSITE" id="PS50113"/>
    </source>
</evidence>
<dbReference type="PATRIC" id="fig|345309.4.peg.2055"/>
<dbReference type="Gene3D" id="3.30.565.10">
    <property type="entry name" value="Histidine kinase-like ATPase, C-terminal domain"/>
    <property type="match status" value="1"/>
</dbReference>
<dbReference type="InterPro" id="IPR000700">
    <property type="entry name" value="PAS-assoc_C"/>
</dbReference>
<dbReference type="InterPro" id="IPR005467">
    <property type="entry name" value="His_kinase_dom"/>
</dbReference>
<dbReference type="InterPro" id="IPR001789">
    <property type="entry name" value="Sig_transdc_resp-reg_receiver"/>
</dbReference>
<dbReference type="InterPro" id="IPR036890">
    <property type="entry name" value="HATPase_C_sf"/>
</dbReference>
<evidence type="ECO:0000256" key="3">
    <source>
        <dbReference type="ARBA" id="ARBA00022553"/>
    </source>
</evidence>
<dbReference type="Pfam" id="PF00072">
    <property type="entry name" value="Response_reg"/>
    <property type="match status" value="2"/>
</dbReference>
<dbReference type="CDD" id="cd00082">
    <property type="entry name" value="HisKA"/>
    <property type="match status" value="1"/>
</dbReference>
<dbReference type="InterPro" id="IPR000014">
    <property type="entry name" value="PAS"/>
</dbReference>
<evidence type="ECO:0000256" key="2">
    <source>
        <dbReference type="ARBA" id="ARBA00012438"/>
    </source>
</evidence>
<feature type="domain" description="Response regulatory" evidence="6">
    <location>
        <begin position="10"/>
        <end position="126"/>
    </location>
</feature>
<dbReference type="PANTHER" id="PTHR43065:SF49">
    <property type="entry name" value="HISTIDINE KINASE"/>
    <property type="match status" value="1"/>
</dbReference>
<sequence length="799" mass="86670">MSTDLSPSIRILLLEDSALDAELIEVQLNAASLAHVTERVWTLEAFEAALGEHRHDVILSDHLLRGFDGHDALVLARRFAPDVPFIFVSGTLSEELAVDALKKGARDYVVKQRLQRLPDAIVRAQKESRERQRLAVAESELRESRQQLLLMADALPALIAHVGTDGRYRFGNDAHLHWFGVGPDALPGLSVADVLGEDAFATMESALTGVRMGDRRSVEVRLAASPVSPARQAQIDLVPEQNDDGIIVGYYMLARDITELKRAEALLRESNSNLQREVRDRTEALAGSQKRLAALFESSFQLQVMLDLEGRVIDANRAFTSAILSERADLVGQPIVMSAFFAGSPGVGAEISGSVTRAASGQASKHEMELALPTGKRSFEVSVRPLFDMDGLPGALVIEAVETTARRLAEQALRQSQKIEAIGQLTGGIAHDFNNILTIIAGSAELAKIVIERLPGAERASRALDNTLKGVSSAASLTHRLLAFARRQPLRTEAVNCNQQVLGMEDMLRRTLGELVQLKLLTSPNLWNVEVDASQLEAAVLNLAVNARDAMPEGGTLTIEVSNTHVSDADAAALPEANAGDHVMVRVRDTGAGMSEETLARVLEPFFTTKEVGRGTGLGLPMVYGFVKQSRGQLILASEPGAGTSVTMLFPRTNKAVAHADFVVAPVVDAMRHSATVLVAEDNDDVRAYVVEVLREVGYRVLEAHDGPAALRLLERSDVTVDMLFSDIVMPAMSGWDLAQKARQIHPHLRVLFASGYPRNVEDNEHEIRNVGLLSKPFTRSELTGAVASVLEKPALVES</sequence>
<dbReference type="CDD" id="cd00156">
    <property type="entry name" value="REC"/>
    <property type="match status" value="1"/>
</dbReference>
<dbReference type="SUPFAM" id="SSF55874">
    <property type="entry name" value="ATPase domain of HSP90 chaperone/DNA topoisomerase II/histidine kinase"/>
    <property type="match status" value="1"/>
</dbReference>